<organism evidence="1 2">
    <name type="scientific">Pieris brassicae</name>
    <name type="common">White butterfly</name>
    <name type="synonym">Large white butterfly</name>
    <dbReference type="NCBI Taxonomy" id="7116"/>
    <lineage>
        <taxon>Eukaryota</taxon>
        <taxon>Metazoa</taxon>
        <taxon>Ecdysozoa</taxon>
        <taxon>Arthropoda</taxon>
        <taxon>Hexapoda</taxon>
        <taxon>Insecta</taxon>
        <taxon>Pterygota</taxon>
        <taxon>Neoptera</taxon>
        <taxon>Endopterygota</taxon>
        <taxon>Lepidoptera</taxon>
        <taxon>Glossata</taxon>
        <taxon>Ditrysia</taxon>
        <taxon>Papilionoidea</taxon>
        <taxon>Pieridae</taxon>
        <taxon>Pierinae</taxon>
        <taxon>Pieris</taxon>
    </lineage>
</organism>
<dbReference type="EMBL" id="CALOZG010000005">
    <property type="protein sequence ID" value="CAH4028940.1"/>
    <property type="molecule type" value="Genomic_DNA"/>
</dbReference>
<reference evidence="1" key="1">
    <citation type="submission" date="2022-05" db="EMBL/GenBank/DDBJ databases">
        <authorList>
            <person name="Okamura Y."/>
        </authorList>
    </citation>
    <scope>NUCLEOTIDE SEQUENCE</scope>
</reference>
<protein>
    <submittedName>
        <fullName evidence="1">Uncharacterized protein</fullName>
    </submittedName>
</protein>
<accession>A0A9P0TIJ1</accession>
<proteinExistence type="predicted"/>
<evidence type="ECO:0000313" key="2">
    <source>
        <dbReference type="Proteomes" id="UP001152562"/>
    </source>
</evidence>
<comment type="caution">
    <text evidence="1">The sequence shown here is derived from an EMBL/GenBank/DDBJ whole genome shotgun (WGS) entry which is preliminary data.</text>
</comment>
<keyword evidence="2" id="KW-1185">Reference proteome</keyword>
<evidence type="ECO:0000313" key="1">
    <source>
        <dbReference type="EMBL" id="CAH4028940.1"/>
    </source>
</evidence>
<name>A0A9P0TIJ1_PIEBR</name>
<dbReference type="Proteomes" id="UP001152562">
    <property type="component" value="Unassembled WGS sequence"/>
</dbReference>
<gene>
    <name evidence="1" type="ORF">PIBRA_LOCUS5732</name>
</gene>
<sequence length="108" mass="12126">MDTSSRAAINRLSHLKITYTRSSTASRVPFMLRLDKARLTFTPYNIKCARAVRLSHLQFDRGQRNVENGTSRGATIRPFVSRETITSVHLTIHCGSRSVVERSAHTGP</sequence>
<dbReference type="AlphaFoldDB" id="A0A9P0TIJ1"/>